<feature type="region of interest" description="Disordered" evidence="1">
    <location>
        <begin position="1"/>
        <end position="37"/>
    </location>
</feature>
<dbReference type="Proteomes" id="UP001311915">
    <property type="component" value="Unassembled WGS sequence"/>
</dbReference>
<dbReference type="InterPro" id="IPR025558">
    <property type="entry name" value="DUF4283"/>
</dbReference>
<dbReference type="AlphaFoldDB" id="A0AAV9M7S7"/>
<feature type="domain" description="DUF4283" evidence="2">
    <location>
        <begin position="133"/>
        <end position="203"/>
    </location>
</feature>
<dbReference type="PANTHER" id="PTHR31286">
    <property type="entry name" value="GLYCINE-RICH CELL WALL STRUCTURAL PROTEIN 1.8-LIKE"/>
    <property type="match status" value="1"/>
</dbReference>
<dbReference type="InterPro" id="IPR040256">
    <property type="entry name" value="At4g02000-like"/>
</dbReference>
<dbReference type="PANTHER" id="PTHR31286:SF165">
    <property type="entry name" value="DUF4283 DOMAIN-CONTAINING PROTEIN"/>
    <property type="match status" value="1"/>
</dbReference>
<feature type="region of interest" description="Disordered" evidence="1">
    <location>
        <begin position="289"/>
        <end position="340"/>
    </location>
</feature>
<evidence type="ECO:0000313" key="4">
    <source>
        <dbReference type="Proteomes" id="UP001311915"/>
    </source>
</evidence>
<gene>
    <name evidence="3" type="ORF">R3W88_007490</name>
</gene>
<name>A0AAV9M7S7_9SOLN</name>
<dbReference type="Pfam" id="PF14111">
    <property type="entry name" value="DUF4283"/>
    <property type="match status" value="1"/>
</dbReference>
<reference evidence="3 4" key="1">
    <citation type="submission" date="2023-10" db="EMBL/GenBank/DDBJ databases">
        <title>Genome-Wide Identification Analysis in wild type Solanum Pinnatisectum Reveals Some Genes Defensing Phytophthora Infestans.</title>
        <authorList>
            <person name="Sun C."/>
        </authorList>
    </citation>
    <scope>NUCLEOTIDE SEQUENCE [LARGE SCALE GENOMIC DNA]</scope>
    <source>
        <strain evidence="3">LQN</strain>
        <tissue evidence="3">Leaf</tissue>
    </source>
</reference>
<comment type="caution">
    <text evidence="3">The sequence shown here is derived from an EMBL/GenBank/DDBJ whole genome shotgun (WGS) entry which is preliminary data.</text>
</comment>
<accession>A0AAV9M7S7</accession>
<keyword evidence="4" id="KW-1185">Reference proteome</keyword>
<feature type="compositionally biased region" description="Basic and acidic residues" evidence="1">
    <location>
        <begin position="289"/>
        <end position="337"/>
    </location>
</feature>
<protein>
    <recommendedName>
        <fullName evidence="2">DUF4283 domain-containing protein</fullName>
    </recommendedName>
</protein>
<proteinExistence type="predicted"/>
<feature type="compositionally biased region" description="Polar residues" evidence="1">
    <location>
        <begin position="12"/>
        <end position="23"/>
    </location>
</feature>
<dbReference type="EMBL" id="JAWPEI010000002">
    <property type="protein sequence ID" value="KAK4733229.1"/>
    <property type="molecule type" value="Genomic_DNA"/>
</dbReference>
<evidence type="ECO:0000313" key="3">
    <source>
        <dbReference type="EMBL" id="KAK4733229.1"/>
    </source>
</evidence>
<organism evidence="3 4">
    <name type="scientific">Solanum pinnatisectum</name>
    <name type="common">tansyleaf nightshade</name>
    <dbReference type="NCBI Taxonomy" id="50273"/>
    <lineage>
        <taxon>Eukaryota</taxon>
        <taxon>Viridiplantae</taxon>
        <taxon>Streptophyta</taxon>
        <taxon>Embryophyta</taxon>
        <taxon>Tracheophyta</taxon>
        <taxon>Spermatophyta</taxon>
        <taxon>Magnoliopsida</taxon>
        <taxon>eudicotyledons</taxon>
        <taxon>Gunneridae</taxon>
        <taxon>Pentapetalae</taxon>
        <taxon>asterids</taxon>
        <taxon>lamiids</taxon>
        <taxon>Solanales</taxon>
        <taxon>Solanaceae</taxon>
        <taxon>Solanoideae</taxon>
        <taxon>Solaneae</taxon>
        <taxon>Solanum</taxon>
    </lineage>
</organism>
<evidence type="ECO:0000256" key="1">
    <source>
        <dbReference type="SAM" id="MobiDB-lite"/>
    </source>
</evidence>
<sequence length="357" mass="40609">MTKKSKQGGRGQQIQAEDTSNMVGNRKVPQSGDARQTKNINVIQGIMPLNLAHTPPQMGNQTTRNPSSWANQVEEETMMKQVSGMLHLSPPSVVHSWSKIIGNGETIEGFDFSGSKGVSNVKITMDDIRKEVEYWNITVICYVLGSNPPQSVMQGYFNRIWKGMGIEKIAQVNRGVFLVRFHCQDSRSKVVENGVQMFDRKPVVGNNALTKIVGLVGNPLKADTTTTNKVRLTYARVLMEMPLNKDYPTGIMFENEIRKIIEQKVEYEWKPVWCTKCKNYGHELKEFKRQQRDADADSNKGNREDGQQRSKEIQEEAQVDKPGNRQCRDETFKEVRSPGRRILHTPRINITTITRKV</sequence>
<evidence type="ECO:0000259" key="2">
    <source>
        <dbReference type="Pfam" id="PF14111"/>
    </source>
</evidence>